<evidence type="ECO:0000313" key="7">
    <source>
        <dbReference type="Proteomes" id="UP000243950"/>
    </source>
</evidence>
<name>A0A1I1UMX9_PSEOC</name>
<keyword evidence="2" id="KW-0808">Transferase</keyword>
<reference evidence="7" key="1">
    <citation type="submission" date="2016-10" db="EMBL/GenBank/DDBJ databases">
        <authorList>
            <person name="Varghese N."/>
            <person name="Submissions S."/>
        </authorList>
    </citation>
    <scope>NUCLEOTIDE SEQUENCE [LARGE SCALE GENOMIC DNA]</scope>
    <source>
        <strain evidence="7">JCM 2783</strain>
    </source>
</reference>
<dbReference type="GO" id="GO:0046872">
    <property type="term" value="F:metal ion binding"/>
    <property type="evidence" value="ECO:0007669"/>
    <property type="project" value="UniProtKB-KW"/>
</dbReference>
<keyword evidence="7" id="KW-1185">Reference proteome</keyword>
<dbReference type="InterPro" id="IPR026590">
    <property type="entry name" value="Ssirtuin_cat_dom"/>
</dbReference>
<dbReference type="Proteomes" id="UP000243950">
    <property type="component" value="Unassembled WGS sequence"/>
</dbReference>
<evidence type="ECO:0000313" key="6">
    <source>
        <dbReference type="EMBL" id="SFD72107.1"/>
    </source>
</evidence>
<dbReference type="RefSeq" id="WP_093503338.1">
    <property type="nucleotide sequence ID" value="NZ_BSSG01000004.1"/>
</dbReference>
<dbReference type="SUPFAM" id="SSF52467">
    <property type="entry name" value="DHS-like NAD/FAD-binding domain"/>
    <property type="match status" value="1"/>
</dbReference>
<dbReference type="PANTHER" id="PTHR11085">
    <property type="entry name" value="NAD-DEPENDENT PROTEIN DEACYLASE SIRTUIN-5, MITOCHONDRIAL-RELATED"/>
    <property type="match status" value="1"/>
</dbReference>
<dbReference type="InterPro" id="IPR003000">
    <property type="entry name" value="Sirtuin"/>
</dbReference>
<dbReference type="GO" id="GO:0070403">
    <property type="term" value="F:NAD+ binding"/>
    <property type="evidence" value="ECO:0007669"/>
    <property type="project" value="InterPro"/>
</dbReference>
<dbReference type="GO" id="GO:0017136">
    <property type="term" value="F:histone deacetylase activity, NAD-dependent"/>
    <property type="evidence" value="ECO:0007669"/>
    <property type="project" value="TreeGrafter"/>
</dbReference>
<feature type="domain" description="Deacetylase sirtuin-type" evidence="5">
    <location>
        <begin position="1"/>
        <end position="259"/>
    </location>
</feature>
<proteinExistence type="predicted"/>
<dbReference type="EC" id="2.3.1.286" evidence="1"/>
<evidence type="ECO:0000259" key="5">
    <source>
        <dbReference type="PROSITE" id="PS50305"/>
    </source>
</evidence>
<accession>A0A1I1UMX9</accession>
<dbReference type="Gene3D" id="3.40.50.1220">
    <property type="entry name" value="TPP-binding domain"/>
    <property type="match status" value="1"/>
</dbReference>
<feature type="active site" description="Proton acceptor" evidence="4">
    <location>
        <position position="126"/>
    </location>
</feature>
<evidence type="ECO:0000256" key="1">
    <source>
        <dbReference type="ARBA" id="ARBA00012928"/>
    </source>
</evidence>
<dbReference type="Pfam" id="PF02146">
    <property type="entry name" value="SIR2"/>
    <property type="match status" value="1"/>
</dbReference>
<dbReference type="CDD" id="cd01407">
    <property type="entry name" value="SIR2-fam"/>
    <property type="match status" value="1"/>
</dbReference>
<dbReference type="PANTHER" id="PTHR11085:SF4">
    <property type="entry name" value="NAD-DEPENDENT PROTEIN DEACYLASE"/>
    <property type="match status" value="1"/>
</dbReference>
<gene>
    <name evidence="6" type="ORF">SAMN05216372_103462</name>
</gene>
<keyword evidence="4" id="KW-0479">Metal-binding</keyword>
<evidence type="ECO:0000256" key="2">
    <source>
        <dbReference type="ARBA" id="ARBA00022679"/>
    </source>
</evidence>
<dbReference type="EMBL" id="FOMO01000003">
    <property type="protein sequence ID" value="SFD72107.1"/>
    <property type="molecule type" value="Genomic_DNA"/>
</dbReference>
<feature type="binding site" evidence="4">
    <location>
        <position position="134"/>
    </location>
    <ligand>
        <name>Zn(2+)</name>
        <dbReference type="ChEBI" id="CHEBI:29105"/>
    </ligand>
</feature>
<protein>
    <recommendedName>
        <fullName evidence="1">protein acetyllysine N-acetyltransferase</fullName>
        <ecNumber evidence="1">2.3.1.286</ecNumber>
    </recommendedName>
</protein>
<keyword evidence="3" id="KW-0520">NAD</keyword>
<evidence type="ECO:0000256" key="3">
    <source>
        <dbReference type="ARBA" id="ARBA00023027"/>
    </source>
</evidence>
<dbReference type="PROSITE" id="PS50305">
    <property type="entry name" value="SIRTUIN"/>
    <property type="match status" value="1"/>
</dbReference>
<dbReference type="InterPro" id="IPR026591">
    <property type="entry name" value="Sirtuin_cat_small_dom_sf"/>
</dbReference>
<dbReference type="NCBIfam" id="NF001753">
    <property type="entry name" value="PRK00481.1-3"/>
    <property type="match status" value="1"/>
</dbReference>
<dbReference type="InterPro" id="IPR050134">
    <property type="entry name" value="NAD-dep_sirtuin_deacylases"/>
</dbReference>
<organism evidence="6 7">
    <name type="scientific">Pseudomonas straminea</name>
    <dbReference type="NCBI Taxonomy" id="47882"/>
    <lineage>
        <taxon>Bacteria</taxon>
        <taxon>Pseudomonadati</taxon>
        <taxon>Pseudomonadota</taxon>
        <taxon>Gammaproteobacteria</taxon>
        <taxon>Pseudomonadales</taxon>
        <taxon>Pseudomonadaceae</taxon>
        <taxon>Phytopseudomonas</taxon>
    </lineage>
</organism>
<feature type="binding site" evidence="4">
    <location>
        <position position="159"/>
    </location>
    <ligand>
        <name>Zn(2+)</name>
        <dbReference type="ChEBI" id="CHEBI:29105"/>
    </ligand>
</feature>
<sequence length="259" mass="28277">MAAQLQRLVTAFIDAQRILIITGAGISADSGLPTYRGIGGLYNEHTDDGVPIEVAMSGDMLRRDPALCWKYLAQLGSACLGAQPNAAHRAIAELQTLKPGCWVLTQNIDSYHRLAGSPGDRLIEIHGELAPLYCQVCREADERLGEHLQQPLPPRCVACGGVLRPPVVLFGERLPPLAVERLYGQLREGFDLVISVGTSASFPYIAEPLRQARRSGKVTVEVNLSHTEVSALVDFRLEERALDVFPELLGHIADHKICK</sequence>
<dbReference type="InterPro" id="IPR029035">
    <property type="entry name" value="DHS-like_NAD/FAD-binding_dom"/>
</dbReference>
<keyword evidence="4" id="KW-0862">Zinc</keyword>
<feature type="binding site" evidence="4">
    <location>
        <position position="137"/>
    </location>
    <ligand>
        <name>Zn(2+)</name>
        <dbReference type="ChEBI" id="CHEBI:29105"/>
    </ligand>
</feature>
<dbReference type="Gene3D" id="3.30.1600.10">
    <property type="entry name" value="SIR2/SIRT2 'Small Domain"/>
    <property type="match status" value="1"/>
</dbReference>
<evidence type="ECO:0000256" key="4">
    <source>
        <dbReference type="PROSITE-ProRule" id="PRU00236"/>
    </source>
</evidence>
<feature type="binding site" evidence="4">
    <location>
        <position position="156"/>
    </location>
    <ligand>
        <name>Zn(2+)</name>
        <dbReference type="ChEBI" id="CHEBI:29105"/>
    </ligand>
</feature>
<dbReference type="AlphaFoldDB" id="A0A1I1UMX9"/>